<comment type="caution">
    <text evidence="1">The sequence shown here is derived from an EMBL/GenBank/DDBJ whole genome shotgun (WGS) entry which is preliminary data.</text>
</comment>
<gene>
    <name evidence="1" type="ORF">SNEC2469_LOCUS25638</name>
</gene>
<proteinExistence type="predicted"/>
<protein>
    <submittedName>
        <fullName evidence="1">Uncharacterized protein</fullName>
    </submittedName>
</protein>
<dbReference type="AlphaFoldDB" id="A0A812ZYG3"/>
<organism evidence="1 2">
    <name type="scientific">Symbiodinium necroappetens</name>
    <dbReference type="NCBI Taxonomy" id="1628268"/>
    <lineage>
        <taxon>Eukaryota</taxon>
        <taxon>Sar</taxon>
        <taxon>Alveolata</taxon>
        <taxon>Dinophyceae</taxon>
        <taxon>Suessiales</taxon>
        <taxon>Symbiodiniaceae</taxon>
        <taxon>Symbiodinium</taxon>
    </lineage>
</organism>
<reference evidence="1" key="1">
    <citation type="submission" date="2021-02" db="EMBL/GenBank/DDBJ databases">
        <authorList>
            <person name="Dougan E. K."/>
            <person name="Rhodes N."/>
            <person name="Thang M."/>
            <person name="Chan C."/>
        </authorList>
    </citation>
    <scope>NUCLEOTIDE SEQUENCE</scope>
</reference>
<sequence>MGDGCWNVLKVIYLEKSISSTAIQWALARVRGHHVHWHRLEDKSSNTLLKSSSNLWSPENDELAEGIRYINSFAPDCDARNEQTYWILTNIKPDSGTPLAGWPEINVRNMCQNKSRGVSGPVPKNEFPLTTASLSVAFAENILPLVYPLLLSAPASGVGKTPAIITMAMAIGRYHVRRLGLHGVKPGWRRGKSLDNFRQRSPQIQEALFLDDPSGRRLDMADLKSFVTTDEDGTVSGRYNDGRLTRNQFRALASNDTGDEPPGVLPSEGHTCSSQKMYYIRRLPSERPDAIVHRITKGDIHKDMLAEKDKHLYNTYKNGLTVYGASHAAEIEQEQAMIDERAEYLAGFPNVKNYVQDCNNALQTWLRPVRVLPNSPDSPQQNGEEAAGDLRLSLYIGSGPKANRVDRASFVIPETLVPEIEPDEEVLGVVMRKQITKKKPSCLFPFAKKGKTRFLLKDNLTKTPTSNKVQTKKWRKTPYVKNPIKIRVDRLRWKRNLKDFIGVDEDATVKLLTEDGLLPDWTRMKCPFCNLGAVSGLQSRGRLTPRHRCRRKACQKFILPQHLHPIFTSNMHKALESMEKKLATTRKCVIDAEQARMVLGNGKSTKWTEVEAVFDKCLIAAEDAHNPNKTMKWEQWLGMVPRPGAVRKEDWAKIASKWLKDRSIILHTDSARSYRTKIRGVLHDAVVHQKKNLLRGGKKVWKPPTFVRLAKHKLPNGRKITVKAGTQVIDRAWRFLKERVKINQNTKTGSHQLTAKIRAAQYEYWQRGI</sequence>
<dbReference type="Proteomes" id="UP000601435">
    <property type="component" value="Unassembled WGS sequence"/>
</dbReference>
<dbReference type="EMBL" id="CAJNJA010050842">
    <property type="protein sequence ID" value="CAE7842849.1"/>
    <property type="molecule type" value="Genomic_DNA"/>
</dbReference>
<evidence type="ECO:0000313" key="1">
    <source>
        <dbReference type="EMBL" id="CAE7842849.1"/>
    </source>
</evidence>
<evidence type="ECO:0000313" key="2">
    <source>
        <dbReference type="Proteomes" id="UP000601435"/>
    </source>
</evidence>
<accession>A0A812ZYG3</accession>
<dbReference type="OrthoDB" id="419923at2759"/>
<name>A0A812ZYG3_9DINO</name>
<keyword evidence="2" id="KW-1185">Reference proteome</keyword>